<accession>A0A1L5PG35</accession>
<dbReference type="InterPro" id="IPR014145">
    <property type="entry name" value="LigD_pol_dom"/>
</dbReference>
<evidence type="ECO:0000313" key="4">
    <source>
        <dbReference type="Proteomes" id="UP000185109"/>
    </source>
</evidence>
<dbReference type="PANTHER" id="PTHR42705:SF2">
    <property type="entry name" value="BIFUNCTIONAL NON-HOMOLOGOUS END JOINING PROTEIN LIGD"/>
    <property type="match status" value="1"/>
</dbReference>
<feature type="region of interest" description="Disordered" evidence="1">
    <location>
        <begin position="59"/>
        <end position="78"/>
    </location>
</feature>
<reference evidence="3 4" key="1">
    <citation type="submission" date="2016-09" db="EMBL/GenBank/DDBJ databases">
        <title>The complete genome sequences of Rhizobium gallicum, symbiovars gallicum and phaseoli, symbionts associated to common bean (Phaseolus vulgaris).</title>
        <authorList>
            <person name="Bustos P."/>
            <person name="Santamaria R.I."/>
            <person name="Perez-Carrascal O.M."/>
            <person name="Juarez S."/>
            <person name="Lozano L."/>
            <person name="Martinez-Flores I."/>
            <person name="Martinez-Romero E."/>
            <person name="Cevallos M."/>
            <person name="Romero D."/>
            <person name="Davila G."/>
            <person name="Gonzalez V."/>
        </authorList>
    </citation>
    <scope>NUCLEOTIDE SEQUENCE [LARGE SCALE GENOMIC DNA]</scope>
    <source>
        <strain evidence="3 4">8C-3</strain>
        <plasmid evidence="4">Plasmid prsp8c3c</plasmid>
    </source>
</reference>
<protein>
    <submittedName>
        <fullName evidence="3">DNA polymerase LigD domain-containing protein</fullName>
    </submittedName>
</protein>
<sequence>MLQKHDVTRLQYDGDIVINAQSSSEEGRGFIFCSRSLSREYRMWSANGNLRHRFARGQTGEGRVREMEKTPAKNLPKSHVTLTHPDRIYWPDEGVTKEGLANYYAQVWRFMEPYVVNRPLALLRLPDGIEGHQRFFQKHAWKGMNENIEQITDPKDRGGEKLLRIADFDGLVALVQSAVLEIHPWGATTDDWEKPDMITMDLDPGGEVAWDNIIAAAGEIKERLEAEGLAAFVKTSGGKGLHVVTPLKPKAGWGEVKAFAKRLADTMAAESPNRYIVKATKSERTGKIFIDYLRNGRGNTAVAAYSTRARAGAAVSMPLEWSELTADIGPAHFTIDHTPPRLEALPHDPWDGFFAAAKPLEKKKKR</sequence>
<evidence type="ECO:0000313" key="3">
    <source>
        <dbReference type="EMBL" id="APO79113.1"/>
    </source>
</evidence>
<feature type="compositionally biased region" description="Basic and acidic residues" evidence="1">
    <location>
        <begin position="62"/>
        <end position="71"/>
    </location>
</feature>
<dbReference type="AlphaFoldDB" id="A0A1L5PG35"/>
<keyword evidence="3" id="KW-0614">Plasmid</keyword>
<dbReference type="EMBL" id="CP017244">
    <property type="protein sequence ID" value="APO79113.1"/>
    <property type="molecule type" value="Genomic_DNA"/>
</dbReference>
<dbReference type="Pfam" id="PF21686">
    <property type="entry name" value="LigD_Prim-Pol"/>
    <property type="match status" value="1"/>
</dbReference>
<name>A0A1L5PG35_RHIET</name>
<dbReference type="NCBIfam" id="TIGR02778">
    <property type="entry name" value="ligD_pol"/>
    <property type="match status" value="1"/>
</dbReference>
<proteinExistence type="predicted"/>
<organism evidence="3 4">
    <name type="scientific">Rhizobium etli 8C-3</name>
    <dbReference type="NCBI Taxonomy" id="538025"/>
    <lineage>
        <taxon>Bacteria</taxon>
        <taxon>Pseudomonadati</taxon>
        <taxon>Pseudomonadota</taxon>
        <taxon>Alphaproteobacteria</taxon>
        <taxon>Hyphomicrobiales</taxon>
        <taxon>Rhizobiaceae</taxon>
        <taxon>Rhizobium/Agrobacterium group</taxon>
        <taxon>Rhizobium</taxon>
    </lineage>
</organism>
<geneLocation type="plasmid" evidence="4">
    <name>prsp8c3c</name>
</geneLocation>
<gene>
    <name evidence="3" type="ORF">AM571_PC01381</name>
</gene>
<dbReference type="CDD" id="cd04862">
    <property type="entry name" value="PaeLigD_Pol_like"/>
    <property type="match status" value="1"/>
</dbReference>
<feature type="domain" description="DNA ligase D polymerase" evidence="2">
    <location>
        <begin position="96"/>
        <end position="350"/>
    </location>
</feature>
<dbReference type="PANTHER" id="PTHR42705">
    <property type="entry name" value="BIFUNCTIONAL NON-HOMOLOGOUS END JOINING PROTEIN LIGD"/>
    <property type="match status" value="1"/>
</dbReference>
<dbReference type="InterPro" id="IPR033651">
    <property type="entry name" value="PaeLigD_Pol-like"/>
</dbReference>
<dbReference type="InterPro" id="IPR052171">
    <property type="entry name" value="NHEJ_LigD"/>
</dbReference>
<dbReference type="Gene3D" id="3.90.920.10">
    <property type="entry name" value="DNA primase, PRIM domain"/>
    <property type="match status" value="1"/>
</dbReference>
<dbReference type="Proteomes" id="UP000185109">
    <property type="component" value="Plasmid pRsp8C3c"/>
</dbReference>
<evidence type="ECO:0000256" key="1">
    <source>
        <dbReference type="SAM" id="MobiDB-lite"/>
    </source>
</evidence>
<evidence type="ECO:0000259" key="2">
    <source>
        <dbReference type="Pfam" id="PF21686"/>
    </source>
</evidence>